<gene>
    <name evidence="1" type="ORF">EPI10_024529</name>
</gene>
<reference evidence="2" key="1">
    <citation type="journal article" date="2019" name="Plant Biotechnol. J.">
        <title>Genome sequencing of the Australian wild diploid species Gossypium australe highlights disease resistance and delayed gland morphogenesis.</title>
        <authorList>
            <person name="Cai Y."/>
            <person name="Cai X."/>
            <person name="Wang Q."/>
            <person name="Wang P."/>
            <person name="Zhang Y."/>
            <person name="Cai C."/>
            <person name="Xu Y."/>
            <person name="Wang K."/>
            <person name="Zhou Z."/>
            <person name="Wang C."/>
            <person name="Geng S."/>
            <person name="Li B."/>
            <person name="Dong Q."/>
            <person name="Hou Y."/>
            <person name="Wang H."/>
            <person name="Ai P."/>
            <person name="Liu Z."/>
            <person name="Yi F."/>
            <person name="Sun M."/>
            <person name="An G."/>
            <person name="Cheng J."/>
            <person name="Zhang Y."/>
            <person name="Shi Q."/>
            <person name="Xie Y."/>
            <person name="Shi X."/>
            <person name="Chang Y."/>
            <person name="Huang F."/>
            <person name="Chen Y."/>
            <person name="Hong S."/>
            <person name="Mi L."/>
            <person name="Sun Q."/>
            <person name="Zhang L."/>
            <person name="Zhou B."/>
            <person name="Peng R."/>
            <person name="Zhang X."/>
            <person name="Liu F."/>
        </authorList>
    </citation>
    <scope>NUCLEOTIDE SEQUENCE [LARGE SCALE GENOMIC DNA]</scope>
    <source>
        <strain evidence="2">cv. PA1801</strain>
    </source>
</reference>
<accession>A0A5B6VX82</accession>
<proteinExistence type="predicted"/>
<dbReference type="AlphaFoldDB" id="A0A5B6VX82"/>
<dbReference type="OrthoDB" id="10055717at2759"/>
<comment type="caution">
    <text evidence="1">The sequence shown here is derived from an EMBL/GenBank/DDBJ whole genome shotgun (WGS) entry which is preliminary data.</text>
</comment>
<sequence length="62" mass="7173">MLVILHRSSTWAKKGPASCTLTDSQLNYITTEKELLAIEFDLEIRDKKVIENQVADHLFRIE</sequence>
<organism evidence="1 2">
    <name type="scientific">Gossypium australe</name>
    <dbReference type="NCBI Taxonomy" id="47621"/>
    <lineage>
        <taxon>Eukaryota</taxon>
        <taxon>Viridiplantae</taxon>
        <taxon>Streptophyta</taxon>
        <taxon>Embryophyta</taxon>
        <taxon>Tracheophyta</taxon>
        <taxon>Spermatophyta</taxon>
        <taxon>Magnoliopsida</taxon>
        <taxon>eudicotyledons</taxon>
        <taxon>Gunneridae</taxon>
        <taxon>Pentapetalae</taxon>
        <taxon>rosids</taxon>
        <taxon>malvids</taxon>
        <taxon>Malvales</taxon>
        <taxon>Malvaceae</taxon>
        <taxon>Malvoideae</taxon>
        <taxon>Gossypium</taxon>
    </lineage>
</organism>
<name>A0A5B6VX82_9ROSI</name>
<evidence type="ECO:0000313" key="2">
    <source>
        <dbReference type="Proteomes" id="UP000325315"/>
    </source>
</evidence>
<evidence type="ECO:0000313" key="1">
    <source>
        <dbReference type="EMBL" id="KAA3474219.1"/>
    </source>
</evidence>
<dbReference type="EMBL" id="SMMG02000005">
    <property type="protein sequence ID" value="KAA3474219.1"/>
    <property type="molecule type" value="Genomic_DNA"/>
</dbReference>
<keyword evidence="2" id="KW-1185">Reference proteome</keyword>
<dbReference type="Proteomes" id="UP000325315">
    <property type="component" value="Unassembled WGS sequence"/>
</dbReference>
<protein>
    <submittedName>
        <fullName evidence="1">Amino acid permease 5-like</fullName>
    </submittedName>
</protein>